<protein>
    <recommendedName>
        <fullName evidence="7">Ankyrin repeat protein</fullName>
    </recommendedName>
</protein>
<proteinExistence type="predicted"/>
<dbReference type="Gene3D" id="1.25.40.20">
    <property type="entry name" value="Ankyrin repeat-containing domain"/>
    <property type="match status" value="3"/>
</dbReference>
<feature type="region of interest" description="Disordered" evidence="4">
    <location>
        <begin position="1121"/>
        <end position="1166"/>
    </location>
</feature>
<evidence type="ECO:0000256" key="1">
    <source>
        <dbReference type="ARBA" id="ARBA00022737"/>
    </source>
</evidence>
<evidence type="ECO:0008006" key="7">
    <source>
        <dbReference type="Google" id="ProtNLM"/>
    </source>
</evidence>
<feature type="repeat" description="ANK" evidence="3">
    <location>
        <begin position="650"/>
        <end position="682"/>
    </location>
</feature>
<reference evidence="5" key="2">
    <citation type="journal article" date="2023" name="IMA Fungus">
        <title>Comparative genomic study of the Penicillium genus elucidates a diverse pangenome and 15 lateral gene transfer events.</title>
        <authorList>
            <person name="Petersen C."/>
            <person name="Sorensen T."/>
            <person name="Nielsen M.R."/>
            <person name="Sondergaard T.E."/>
            <person name="Sorensen J.L."/>
            <person name="Fitzpatrick D.A."/>
            <person name="Frisvad J.C."/>
            <person name="Nielsen K.L."/>
        </authorList>
    </citation>
    <scope>NUCLEOTIDE SEQUENCE</scope>
    <source>
        <strain evidence="5">IBT 21472</strain>
    </source>
</reference>
<accession>A0A9W9UCZ9</accession>
<feature type="repeat" description="ANK" evidence="3">
    <location>
        <begin position="683"/>
        <end position="715"/>
    </location>
</feature>
<feature type="repeat" description="ANK" evidence="3">
    <location>
        <begin position="451"/>
        <end position="472"/>
    </location>
</feature>
<feature type="region of interest" description="Disordered" evidence="4">
    <location>
        <begin position="1029"/>
        <end position="1086"/>
    </location>
</feature>
<reference evidence="5" key="1">
    <citation type="submission" date="2022-12" db="EMBL/GenBank/DDBJ databases">
        <authorList>
            <person name="Petersen C."/>
        </authorList>
    </citation>
    <scope>NUCLEOTIDE SEQUENCE</scope>
    <source>
        <strain evidence="5">IBT 21472</strain>
    </source>
</reference>
<feature type="region of interest" description="Disordered" evidence="4">
    <location>
        <begin position="886"/>
        <end position="940"/>
    </location>
</feature>
<organism evidence="5 6">
    <name type="scientific">Penicillium atrosanguineum</name>
    <dbReference type="NCBI Taxonomy" id="1132637"/>
    <lineage>
        <taxon>Eukaryota</taxon>
        <taxon>Fungi</taxon>
        <taxon>Dikarya</taxon>
        <taxon>Ascomycota</taxon>
        <taxon>Pezizomycotina</taxon>
        <taxon>Eurotiomycetes</taxon>
        <taxon>Eurotiomycetidae</taxon>
        <taxon>Eurotiales</taxon>
        <taxon>Aspergillaceae</taxon>
        <taxon>Penicillium</taxon>
    </lineage>
</organism>
<feature type="compositionally biased region" description="Low complexity" evidence="4">
    <location>
        <begin position="886"/>
        <end position="900"/>
    </location>
</feature>
<feature type="repeat" description="ANK" evidence="3">
    <location>
        <begin position="484"/>
        <end position="516"/>
    </location>
</feature>
<dbReference type="AlphaFoldDB" id="A0A9W9UCZ9"/>
<feature type="region of interest" description="Disordered" evidence="4">
    <location>
        <begin position="959"/>
        <end position="991"/>
    </location>
</feature>
<dbReference type="OrthoDB" id="194358at2759"/>
<feature type="repeat" description="ANK" evidence="3">
    <location>
        <begin position="616"/>
        <end position="636"/>
    </location>
</feature>
<evidence type="ECO:0000256" key="3">
    <source>
        <dbReference type="PROSITE-ProRule" id="PRU00023"/>
    </source>
</evidence>
<dbReference type="PROSITE" id="PS50297">
    <property type="entry name" value="ANK_REP_REGION"/>
    <property type="match status" value="9"/>
</dbReference>
<comment type="caution">
    <text evidence="5">The sequence shown here is derived from an EMBL/GenBank/DDBJ whole genome shotgun (WGS) entry which is preliminary data.</text>
</comment>
<gene>
    <name evidence="5" type="ORF">N7476_000717</name>
</gene>
<feature type="repeat" description="ANK" evidence="3">
    <location>
        <begin position="786"/>
        <end position="818"/>
    </location>
</feature>
<feature type="compositionally biased region" description="Low complexity" evidence="4">
    <location>
        <begin position="345"/>
        <end position="361"/>
    </location>
</feature>
<keyword evidence="2 3" id="KW-0040">ANK repeat</keyword>
<feature type="compositionally biased region" description="Polar residues" evidence="4">
    <location>
        <begin position="901"/>
        <end position="940"/>
    </location>
</feature>
<feature type="region of interest" description="Disordered" evidence="4">
    <location>
        <begin position="227"/>
        <end position="365"/>
    </location>
</feature>
<feature type="compositionally biased region" description="Polar residues" evidence="4">
    <location>
        <begin position="237"/>
        <end position="271"/>
    </location>
</feature>
<name>A0A9W9UCZ9_9EURO</name>
<dbReference type="PANTHER" id="PTHR24198:SF165">
    <property type="entry name" value="ANKYRIN REPEAT-CONTAINING PROTEIN-RELATED"/>
    <property type="match status" value="1"/>
</dbReference>
<keyword evidence="1" id="KW-0677">Repeat</keyword>
<dbReference type="Pfam" id="PF12796">
    <property type="entry name" value="Ank_2"/>
    <property type="match status" value="5"/>
</dbReference>
<dbReference type="SMART" id="SM00248">
    <property type="entry name" value="ANK"/>
    <property type="match status" value="13"/>
</dbReference>
<dbReference type="InterPro" id="IPR036770">
    <property type="entry name" value="Ankyrin_rpt-contain_sf"/>
</dbReference>
<evidence type="ECO:0000313" key="6">
    <source>
        <dbReference type="Proteomes" id="UP001147746"/>
    </source>
</evidence>
<evidence type="ECO:0000313" key="5">
    <source>
        <dbReference type="EMBL" id="KAJ5330934.1"/>
    </source>
</evidence>
<feature type="repeat" description="ANK" evidence="3">
    <location>
        <begin position="517"/>
        <end position="549"/>
    </location>
</feature>
<feature type="repeat" description="ANK" evidence="3">
    <location>
        <begin position="583"/>
        <end position="615"/>
    </location>
</feature>
<feature type="compositionally biased region" description="Pro residues" evidence="4">
    <location>
        <begin position="1065"/>
        <end position="1079"/>
    </location>
</feature>
<feature type="compositionally biased region" description="Basic and acidic residues" evidence="4">
    <location>
        <begin position="1157"/>
        <end position="1166"/>
    </location>
</feature>
<keyword evidence="6" id="KW-1185">Reference proteome</keyword>
<feature type="repeat" description="ANK" evidence="3">
    <location>
        <begin position="550"/>
        <end position="582"/>
    </location>
</feature>
<feature type="compositionally biased region" description="Polar residues" evidence="4">
    <location>
        <begin position="1029"/>
        <end position="1039"/>
    </location>
</feature>
<feature type="repeat" description="ANK" evidence="3">
    <location>
        <begin position="418"/>
        <end position="450"/>
    </location>
</feature>
<feature type="compositionally biased region" description="Polar residues" evidence="4">
    <location>
        <begin position="974"/>
        <end position="990"/>
    </location>
</feature>
<dbReference type="PROSITE" id="PS50088">
    <property type="entry name" value="ANK_REPEAT"/>
    <property type="match status" value="11"/>
</dbReference>
<evidence type="ECO:0000256" key="4">
    <source>
        <dbReference type="SAM" id="MobiDB-lite"/>
    </source>
</evidence>
<dbReference type="EMBL" id="JAPZBO010000001">
    <property type="protein sequence ID" value="KAJ5330934.1"/>
    <property type="molecule type" value="Genomic_DNA"/>
</dbReference>
<dbReference type="Proteomes" id="UP001147746">
    <property type="component" value="Unassembled WGS sequence"/>
</dbReference>
<dbReference type="InterPro" id="IPR002110">
    <property type="entry name" value="Ankyrin_rpt"/>
</dbReference>
<dbReference type="PRINTS" id="PR01415">
    <property type="entry name" value="ANKYRIN"/>
</dbReference>
<dbReference type="PANTHER" id="PTHR24198">
    <property type="entry name" value="ANKYRIN REPEAT AND PROTEIN KINASE DOMAIN-CONTAINING PROTEIN"/>
    <property type="match status" value="1"/>
</dbReference>
<feature type="repeat" description="ANK" evidence="3">
    <location>
        <begin position="717"/>
        <end position="749"/>
    </location>
</feature>
<dbReference type="SUPFAM" id="SSF48403">
    <property type="entry name" value="Ankyrin repeat"/>
    <property type="match status" value="2"/>
</dbReference>
<evidence type="ECO:0000256" key="2">
    <source>
        <dbReference type="ARBA" id="ARBA00023043"/>
    </source>
</evidence>
<sequence length="1166" mass="127529">MNHGSGHCLWNRLGGVQVVQAIASTVHDLNQLYGKFKDADLTIQSLIQELSCISTALTGLKEWTRTNGTDGPSSDEYNRDLAVAMEGCRVVMEVVSHDISHLVQGIHEEQFTGFRARMRIVWSEETMRGHQEKLHAQVSALQLLLQVCQCRSFTEQMRMLRTPNTRRIIHRVADDTATILSARGSSYATSVSQSRRQSISARSVDFNQTLEESPVYQWAQKQRVSTFATVETPPTVPSSNRSPFTNETRSSSPATSNMTIPSLKISPQQEGNYVVPRSPSGPVHHPVHSKSVSIGDVSRRPNLGSLQRHVSDSKVPSRSLRRSGSTLDKIKGLMGRPSTRTASTLSPSHGASPSLSNSSASGRRRRQLGADFNTSIDLTSKDAIFLPEIVKAAQSGTREDIERLVIQGNDLEVRDTTWGRNALLIAAHCGKEDIVDLLLRNNAQVAVTDGSGWTALHLAASRGHYGAVELLVVESDLMEVQTPRGETALRIAADYGQADALLVLLNYHAQVNARAEKQLTALHAAAKRGDHEIVWLMVRYGADVEAKDGTMMTALHYACREGHLEVMKILLDNKANIEALGDDRKTPLICAAEAGSSQAVEFLLKRKASSRKTDDTGMTALHWAAYNGHEETVRILSEKKKVLLDMANESGRTALHLAVMQSNFAVVELLQRKGMSLDRRCNTGLTALHYACMADSFEIANLLLLSGADIEAAESQHEQRSLHIVASKGSIHILDLLCDKGASLNARNGVGDRALCVASRYGHTATVQRLLDRGSPLSMKFETSLREDSPLCLAAQGGHLNLCSLLLNRGASALKKDETGWQPYHHAAHHGHADILEFILSRSNILETGKTDLMSIPKTIGWSPSVSEDKKIEVLQLLKQTLNPANSYTTSSTSNSTQNYFQHPSQRLSQHLDQPSVNLPAQFPTHSPMPQASSPHHSITTAYRPPVFHYSIPIPTAYEADSSTPQELPGSLDLDSSSTRSIGPENTPTNVHAALARDISRTGILKTRQSNEPTAPLTNDRIAALARETQGTPGSQSQQHRGRRSPTRFPSHNLPRVHANYSPISLPPPPSPSIHPPQSLPYRTGNQTSLKISPLNSERFVEISQIPGSLLARQYTVSRTGSEGLDEGRYDDSSDTDSISSVYTAPEGEEPGMPTHLESHEKVTLV</sequence>